<keyword evidence="9" id="KW-0735">Signal-anchor</keyword>
<evidence type="ECO:0000256" key="2">
    <source>
        <dbReference type="ARBA" id="ARBA00004613"/>
    </source>
</evidence>
<dbReference type="AlphaFoldDB" id="A0A8J9UMB1"/>
<evidence type="ECO:0000256" key="22">
    <source>
        <dbReference type="SAM" id="Phobius"/>
    </source>
</evidence>
<dbReference type="GO" id="GO:0032580">
    <property type="term" value="C:Golgi cisterna membrane"/>
    <property type="evidence" value="ECO:0007669"/>
    <property type="project" value="UniProtKB-SubCell"/>
</dbReference>
<evidence type="ECO:0000256" key="17">
    <source>
        <dbReference type="ARBA" id="ARBA00069321"/>
    </source>
</evidence>
<evidence type="ECO:0000256" key="21">
    <source>
        <dbReference type="PIRSR" id="PIRSR005557-2"/>
    </source>
</evidence>
<evidence type="ECO:0000256" key="10">
    <source>
        <dbReference type="ARBA" id="ARBA00022989"/>
    </source>
</evidence>
<comment type="subcellular location">
    <subcellularLocation>
        <location evidence="1">Golgi apparatus</location>
        <location evidence="1">Golgi stack membrane</location>
        <topology evidence="1">Single-pass type II membrane protein</topology>
    </subcellularLocation>
    <subcellularLocation>
        <location evidence="2">Secreted</location>
    </subcellularLocation>
</comment>
<evidence type="ECO:0000256" key="9">
    <source>
        <dbReference type="ARBA" id="ARBA00022968"/>
    </source>
</evidence>
<sequence>MKAAAMSVWIFINLLCFGMCGYLYLIWSQYWMSLEKQRLFSKSHVSPQKNGISGVSFQETFSENNINTIINMSLVKADSVRKRSVVSFKTGQHWSNKSFGSQLRSNNIVVKSRGSPRFPNIHRAILELDSDKYVCNDLTTSECITKTTEFKELLLKEFHRVLMSDSKVFTSGLDSQNPYDVKYERGTAKSFNREDILCALGKIPVRTVIAEDEPFSRLGFRIPKGPLQEHRTFNTCAIVTSAGALLGSRLGEFIDSHDIVLRFNNAPTENYTEDVGSKTNFRILNSQVVTKPEFKFLENSLYKNISILIWDPANFSATLEDWYRHPDFPVFSVYKKLLNRGGSVDVHLLHPQVLWDLWIVLQDSSPYRLRRNPPSSGFIGLWFALNRCHRVRVFEYVPSVRATRRCHYHASSEDVGCTLGAWHPLAQEKALAQRMSDNSDIDVFQRGFIDILGVKTIQCKG</sequence>
<dbReference type="GO" id="GO:0003835">
    <property type="term" value="F:beta-galactoside alpha-2,6-sialyltransferase activity"/>
    <property type="evidence" value="ECO:0007669"/>
    <property type="project" value="UniProtKB-EC"/>
</dbReference>
<keyword evidence="10 22" id="KW-1133">Transmembrane helix</keyword>
<dbReference type="Proteomes" id="UP000838878">
    <property type="component" value="Chromosome 3"/>
</dbReference>
<keyword evidence="8 22" id="KW-0812">Transmembrane</keyword>
<evidence type="ECO:0000256" key="16">
    <source>
        <dbReference type="ARBA" id="ARBA00034329"/>
    </source>
</evidence>
<evidence type="ECO:0000256" key="5">
    <source>
        <dbReference type="ARBA" id="ARBA00022525"/>
    </source>
</evidence>
<accession>A0A8J9UMB1</accession>
<keyword evidence="6" id="KW-0328">Glycosyltransferase</keyword>
<dbReference type="EMBL" id="OV170223">
    <property type="protein sequence ID" value="CAH0722527.1"/>
    <property type="molecule type" value="Genomic_DNA"/>
</dbReference>
<dbReference type="GO" id="GO:0097503">
    <property type="term" value="P:sialylation"/>
    <property type="evidence" value="ECO:0007669"/>
    <property type="project" value="TreeGrafter"/>
</dbReference>
<evidence type="ECO:0000256" key="13">
    <source>
        <dbReference type="ARBA" id="ARBA00023157"/>
    </source>
</evidence>
<evidence type="ECO:0000256" key="6">
    <source>
        <dbReference type="ARBA" id="ARBA00022676"/>
    </source>
</evidence>
<evidence type="ECO:0000256" key="7">
    <source>
        <dbReference type="ARBA" id="ARBA00022679"/>
    </source>
</evidence>
<dbReference type="CDD" id="cd23968">
    <property type="entry name" value="GT29_ST6GAL1_2"/>
    <property type="match status" value="1"/>
</dbReference>
<evidence type="ECO:0000256" key="3">
    <source>
        <dbReference type="ARBA" id="ARBA00004922"/>
    </source>
</evidence>
<dbReference type="InterPro" id="IPR001675">
    <property type="entry name" value="Glyco_trans_29"/>
</dbReference>
<evidence type="ECO:0000256" key="15">
    <source>
        <dbReference type="ARBA" id="ARBA00034249"/>
    </source>
</evidence>
<proteinExistence type="inferred from homology"/>
<comment type="similarity">
    <text evidence="4">Belongs to the glycosyltransferase 29 family.</text>
</comment>
<evidence type="ECO:0000313" key="24">
    <source>
        <dbReference type="Proteomes" id="UP000838878"/>
    </source>
</evidence>
<evidence type="ECO:0000256" key="20">
    <source>
        <dbReference type="ARBA" id="ARBA00080062"/>
    </source>
</evidence>
<name>A0A8J9UMB1_9NEOP</name>
<evidence type="ECO:0000256" key="18">
    <source>
        <dbReference type="ARBA" id="ARBA00076526"/>
    </source>
</evidence>
<keyword evidence="13" id="KW-1015">Disulfide bond</keyword>
<evidence type="ECO:0000313" key="23">
    <source>
        <dbReference type="EMBL" id="CAH0722527.1"/>
    </source>
</evidence>
<comment type="pathway">
    <text evidence="3">Protein modification; protein glycosylation.</text>
</comment>
<keyword evidence="14" id="KW-0325">Glycoprotein</keyword>
<dbReference type="OrthoDB" id="10264956at2759"/>
<feature type="transmembrane region" description="Helical" evidence="22">
    <location>
        <begin position="6"/>
        <end position="27"/>
    </location>
</feature>
<evidence type="ECO:0000256" key="1">
    <source>
        <dbReference type="ARBA" id="ARBA00004447"/>
    </source>
</evidence>
<gene>
    <name evidence="23" type="ORF">BINO364_LOCUS8471</name>
</gene>
<dbReference type="FunFam" id="3.90.1480.20:FF:000012">
    <property type="entry name" value="ST6 beta-galactoside alpha-2,6-sialyltransferase 1"/>
    <property type="match status" value="1"/>
</dbReference>
<dbReference type="GO" id="GO:0005576">
    <property type="term" value="C:extracellular region"/>
    <property type="evidence" value="ECO:0007669"/>
    <property type="project" value="UniProtKB-SubCell"/>
</dbReference>
<keyword evidence="5" id="KW-0964">Secreted</keyword>
<dbReference type="InterPro" id="IPR038578">
    <property type="entry name" value="GT29-like_sf"/>
</dbReference>
<keyword evidence="11" id="KW-0333">Golgi apparatus</keyword>
<dbReference type="Pfam" id="PF00777">
    <property type="entry name" value="Glyco_transf_29"/>
    <property type="match status" value="1"/>
</dbReference>
<reference evidence="23" key="1">
    <citation type="submission" date="2021-12" db="EMBL/GenBank/DDBJ databases">
        <authorList>
            <person name="Martin H S."/>
        </authorList>
    </citation>
    <scope>NUCLEOTIDE SEQUENCE</scope>
</reference>
<evidence type="ECO:0000256" key="4">
    <source>
        <dbReference type="ARBA" id="ARBA00006003"/>
    </source>
</evidence>
<evidence type="ECO:0000256" key="8">
    <source>
        <dbReference type="ARBA" id="ARBA00022692"/>
    </source>
</evidence>
<feature type="non-terminal residue" evidence="23">
    <location>
        <position position="461"/>
    </location>
</feature>
<evidence type="ECO:0000256" key="19">
    <source>
        <dbReference type="ARBA" id="ARBA00076676"/>
    </source>
</evidence>
<organism evidence="23 24">
    <name type="scientific">Brenthis ino</name>
    <name type="common">lesser marbled fritillary</name>
    <dbReference type="NCBI Taxonomy" id="405034"/>
    <lineage>
        <taxon>Eukaryota</taxon>
        <taxon>Metazoa</taxon>
        <taxon>Ecdysozoa</taxon>
        <taxon>Arthropoda</taxon>
        <taxon>Hexapoda</taxon>
        <taxon>Insecta</taxon>
        <taxon>Pterygota</taxon>
        <taxon>Neoptera</taxon>
        <taxon>Endopterygota</taxon>
        <taxon>Lepidoptera</taxon>
        <taxon>Glossata</taxon>
        <taxon>Ditrysia</taxon>
        <taxon>Papilionoidea</taxon>
        <taxon>Nymphalidae</taxon>
        <taxon>Heliconiinae</taxon>
        <taxon>Argynnini</taxon>
        <taxon>Brenthis</taxon>
    </lineage>
</organism>
<evidence type="ECO:0000256" key="11">
    <source>
        <dbReference type="ARBA" id="ARBA00023034"/>
    </source>
</evidence>
<dbReference type="EC" id="2.4.3.1" evidence="16"/>
<dbReference type="Gene3D" id="3.90.1480.20">
    <property type="entry name" value="Glycosyl transferase family 29"/>
    <property type="match status" value="1"/>
</dbReference>
<protein>
    <recommendedName>
        <fullName evidence="17">Beta-galactoside alpha-2,6-sialyltransferase 1</fullName>
        <ecNumber evidence="16">2.4.3.1</ecNumber>
    </recommendedName>
    <alternativeName>
        <fullName evidence="20">CMP-N-acetylneuraminate-beta-galactosamide-alpha-2,6-sialyltransferase 1</fullName>
    </alternativeName>
    <alternativeName>
        <fullName evidence="19">ST6Gal I</fullName>
    </alternativeName>
    <alternativeName>
        <fullName evidence="18">Sialyltransferase 1</fullName>
    </alternativeName>
</protein>
<evidence type="ECO:0000256" key="12">
    <source>
        <dbReference type="ARBA" id="ARBA00023136"/>
    </source>
</evidence>
<dbReference type="PANTHER" id="PTHR46059:SF1">
    <property type="entry name" value="BETA-GALACTOSIDE ALPHA-2,6-SIALYLTRANSFERASE"/>
    <property type="match status" value="1"/>
</dbReference>
<keyword evidence="7" id="KW-0808">Transferase</keyword>
<keyword evidence="24" id="KW-1185">Reference proteome</keyword>
<comment type="catalytic activity">
    <reaction evidence="15">
        <text>a beta-D-galactoside + CMP-N-acetyl-beta-neuraminate = an N-acetyl-alpha-neuraminyl-(2-&gt;6)-beta-D-galactosyl derivative + CMP + H(+)</text>
        <dbReference type="Rhea" id="RHEA:52104"/>
        <dbReference type="ChEBI" id="CHEBI:15378"/>
        <dbReference type="ChEBI" id="CHEBI:28034"/>
        <dbReference type="ChEBI" id="CHEBI:57812"/>
        <dbReference type="ChEBI" id="CHEBI:60377"/>
        <dbReference type="ChEBI" id="CHEBI:136398"/>
        <dbReference type="EC" id="2.4.3.1"/>
    </reaction>
</comment>
<evidence type="ECO:0000256" key="14">
    <source>
        <dbReference type="ARBA" id="ARBA00023180"/>
    </source>
</evidence>
<dbReference type="PANTHER" id="PTHR46059">
    <property type="entry name" value="BETA-GALACTOSIDE ALPHA-2,6-SIALYLTRANSFERASE"/>
    <property type="match status" value="1"/>
</dbReference>
<keyword evidence="12 22" id="KW-0472">Membrane</keyword>
<feature type="disulfide bond" evidence="21">
    <location>
        <begin position="236"/>
        <end position="388"/>
    </location>
</feature>